<proteinExistence type="inferred from homology"/>
<comment type="caution">
    <text evidence="10">The sequence shown here is derived from an EMBL/GenBank/DDBJ whole genome shotgun (WGS) entry which is preliminary data.</text>
</comment>
<keyword evidence="11" id="KW-1185">Reference proteome</keyword>
<dbReference type="InterPro" id="IPR013083">
    <property type="entry name" value="Znf_RING/FYVE/PHD"/>
</dbReference>
<comment type="pathway">
    <text evidence="3">Protein modification; protein ubiquitination.</text>
</comment>
<evidence type="ECO:0000313" key="11">
    <source>
        <dbReference type="Proteomes" id="UP001476247"/>
    </source>
</evidence>
<keyword evidence="5" id="KW-0963">Cytoplasm</keyword>
<comment type="similarity">
    <text evidence="4">Belongs to the ubiquitin conjugation factor E4 family.</text>
</comment>
<dbReference type="PANTHER" id="PTHR13931:SF2">
    <property type="entry name" value="UBIQUITIN CONJUGATION FACTOR E4 B"/>
    <property type="match status" value="1"/>
</dbReference>
<name>A0ABP9XU24_9FUNG</name>
<evidence type="ECO:0000256" key="1">
    <source>
        <dbReference type="ARBA" id="ARBA00004123"/>
    </source>
</evidence>
<dbReference type="EMBL" id="BAABUJ010000009">
    <property type="protein sequence ID" value="GAA5798257.1"/>
    <property type="molecule type" value="Genomic_DNA"/>
</dbReference>
<dbReference type="Pfam" id="PF04564">
    <property type="entry name" value="U-box"/>
    <property type="match status" value="1"/>
</dbReference>
<dbReference type="SUPFAM" id="SSF57850">
    <property type="entry name" value="RING/U-box"/>
    <property type="match status" value="1"/>
</dbReference>
<dbReference type="Proteomes" id="UP001476247">
    <property type="component" value="Unassembled WGS sequence"/>
</dbReference>
<dbReference type="SMART" id="SM00504">
    <property type="entry name" value="Ubox"/>
    <property type="match status" value="1"/>
</dbReference>
<dbReference type="InterPro" id="IPR045132">
    <property type="entry name" value="UBE4"/>
</dbReference>
<evidence type="ECO:0000256" key="7">
    <source>
        <dbReference type="ARBA" id="ARBA00022786"/>
    </source>
</evidence>
<accession>A0ABP9XU24</accession>
<keyword evidence="7" id="KW-0833">Ubl conjugation pathway</keyword>
<evidence type="ECO:0000256" key="6">
    <source>
        <dbReference type="ARBA" id="ARBA00022679"/>
    </source>
</evidence>
<evidence type="ECO:0000256" key="8">
    <source>
        <dbReference type="ARBA" id="ARBA00023242"/>
    </source>
</evidence>
<feature type="domain" description="U-box" evidence="9">
    <location>
        <begin position="253"/>
        <end position="335"/>
    </location>
</feature>
<evidence type="ECO:0000256" key="3">
    <source>
        <dbReference type="ARBA" id="ARBA00004906"/>
    </source>
</evidence>
<keyword evidence="8" id="KW-0539">Nucleus</keyword>
<dbReference type="Pfam" id="PF10408">
    <property type="entry name" value="Ufd2P_core"/>
    <property type="match status" value="1"/>
</dbReference>
<evidence type="ECO:0000256" key="5">
    <source>
        <dbReference type="ARBA" id="ARBA00022490"/>
    </source>
</evidence>
<dbReference type="InterPro" id="IPR019474">
    <property type="entry name" value="Ub_conjug_fac_E4_core"/>
</dbReference>
<evidence type="ECO:0000256" key="2">
    <source>
        <dbReference type="ARBA" id="ARBA00004496"/>
    </source>
</evidence>
<gene>
    <name evidence="10" type="ORF">HPULCUR_003657</name>
</gene>
<evidence type="ECO:0000256" key="4">
    <source>
        <dbReference type="ARBA" id="ARBA00007434"/>
    </source>
</evidence>
<reference evidence="10 11" key="1">
    <citation type="submission" date="2024-04" db="EMBL/GenBank/DDBJ databases">
        <title>genome sequences of Mucor flavus KT1a and Helicostylum pulchrum KT1b strains isolation_sourced from the surface of a dry-aged beef.</title>
        <authorList>
            <person name="Toyotome T."/>
            <person name="Hosono M."/>
            <person name="Torimaru M."/>
            <person name="Fukuda K."/>
            <person name="Mikami N."/>
        </authorList>
    </citation>
    <scope>NUCLEOTIDE SEQUENCE [LARGE SCALE GENOMIC DNA]</scope>
    <source>
        <strain evidence="10 11">KT1b</strain>
    </source>
</reference>
<comment type="subcellular location">
    <subcellularLocation>
        <location evidence="2">Cytoplasm</location>
    </subcellularLocation>
    <subcellularLocation>
        <location evidence="1">Nucleus</location>
    </subcellularLocation>
</comment>
<dbReference type="InterPro" id="IPR003613">
    <property type="entry name" value="Ubox_domain"/>
</dbReference>
<sequence>MSVEQTGASSQFYDKFNIRYNISHIMKTIWNHPAHRQKLREESMNSDIFTRFVNMLMSDVTYLMDESLSKLTEIHQIQLEMNDQAAWEAQTSQYRQEREGNLPSLERQAQSYVALGKETVHMLKYMTAEVIQPFLVSEIVDRLAAMLDYNLVQLVGPKCTELKVANPEKYHFEPRKLLSEIIDVYLNLNSEKFVEAVARDGRSYKKEYFSKAASILQKHGLKQADDIHALEKFINRVEIAIQSGADEEEELGEVPDEFLDPIFFTLMEDPVLLPTSGVIVDRGTIRTHLLGDTRDPFNRTPLSMDMVQPGKEFSLFYTHISLINNIPSIFLKNSC</sequence>
<dbReference type="PROSITE" id="PS51698">
    <property type="entry name" value="U_BOX"/>
    <property type="match status" value="1"/>
</dbReference>
<dbReference type="Gene3D" id="3.30.40.10">
    <property type="entry name" value="Zinc/RING finger domain, C3HC4 (zinc finger)"/>
    <property type="match status" value="1"/>
</dbReference>
<dbReference type="PANTHER" id="PTHR13931">
    <property type="entry name" value="UBIQUITINATION FACTOR E4"/>
    <property type="match status" value="1"/>
</dbReference>
<organism evidence="10 11">
    <name type="scientific">Helicostylum pulchrum</name>
    <dbReference type="NCBI Taxonomy" id="562976"/>
    <lineage>
        <taxon>Eukaryota</taxon>
        <taxon>Fungi</taxon>
        <taxon>Fungi incertae sedis</taxon>
        <taxon>Mucoromycota</taxon>
        <taxon>Mucoromycotina</taxon>
        <taxon>Mucoromycetes</taxon>
        <taxon>Mucorales</taxon>
        <taxon>Mucorineae</taxon>
        <taxon>Mucoraceae</taxon>
        <taxon>Helicostylum</taxon>
    </lineage>
</organism>
<protein>
    <recommendedName>
        <fullName evidence="9">U-box domain-containing protein</fullName>
    </recommendedName>
</protein>
<evidence type="ECO:0000313" key="10">
    <source>
        <dbReference type="EMBL" id="GAA5798257.1"/>
    </source>
</evidence>
<keyword evidence="6" id="KW-0808">Transferase</keyword>
<evidence type="ECO:0000259" key="9">
    <source>
        <dbReference type="PROSITE" id="PS51698"/>
    </source>
</evidence>